<reference evidence="1 2" key="1">
    <citation type="submission" date="2020-06" db="EMBL/GenBank/DDBJ databases">
        <title>Transcriptomic and genomic resources for Thalictrum thalictroides and T. hernandezii: Facilitating candidate gene discovery in an emerging model plant lineage.</title>
        <authorList>
            <person name="Arias T."/>
            <person name="Riano-Pachon D.M."/>
            <person name="Di Stilio V.S."/>
        </authorList>
    </citation>
    <scope>NUCLEOTIDE SEQUENCE [LARGE SCALE GENOMIC DNA]</scope>
    <source>
        <strain evidence="2">cv. WT478/WT964</strain>
        <tissue evidence="1">Leaves</tissue>
    </source>
</reference>
<feature type="non-terminal residue" evidence="1">
    <location>
        <position position="1"/>
    </location>
</feature>
<sequence length="133" mass="14265">MAMAVEIILGAALGAVCLGGTAIVTVGAAAITKEIWDKNFGTGNVREDQARDLANQIKNLATNMIELKSEVGVTASHLQENIKELKSDSHSVGVTVSHLQKNIKELKSDSHSVGVTVRLIQEELKKETKPSYI</sequence>
<gene>
    <name evidence="1" type="ORF">FRX31_032619</name>
</gene>
<dbReference type="Proteomes" id="UP000554482">
    <property type="component" value="Unassembled WGS sequence"/>
</dbReference>
<dbReference type="EMBL" id="JABWDY010040905">
    <property type="protein sequence ID" value="KAF5177794.1"/>
    <property type="molecule type" value="Genomic_DNA"/>
</dbReference>
<name>A0A7J6UYQ3_THATH</name>
<protein>
    <submittedName>
        <fullName evidence="1">Uncharacterized protein</fullName>
    </submittedName>
</protein>
<dbReference type="AlphaFoldDB" id="A0A7J6UYQ3"/>
<evidence type="ECO:0000313" key="2">
    <source>
        <dbReference type="Proteomes" id="UP000554482"/>
    </source>
</evidence>
<evidence type="ECO:0000313" key="1">
    <source>
        <dbReference type="EMBL" id="KAF5177794.1"/>
    </source>
</evidence>
<accession>A0A7J6UYQ3</accession>
<comment type="caution">
    <text evidence="1">The sequence shown here is derived from an EMBL/GenBank/DDBJ whole genome shotgun (WGS) entry which is preliminary data.</text>
</comment>
<proteinExistence type="predicted"/>
<organism evidence="1 2">
    <name type="scientific">Thalictrum thalictroides</name>
    <name type="common">Rue-anemone</name>
    <name type="synonym">Anemone thalictroides</name>
    <dbReference type="NCBI Taxonomy" id="46969"/>
    <lineage>
        <taxon>Eukaryota</taxon>
        <taxon>Viridiplantae</taxon>
        <taxon>Streptophyta</taxon>
        <taxon>Embryophyta</taxon>
        <taxon>Tracheophyta</taxon>
        <taxon>Spermatophyta</taxon>
        <taxon>Magnoliopsida</taxon>
        <taxon>Ranunculales</taxon>
        <taxon>Ranunculaceae</taxon>
        <taxon>Thalictroideae</taxon>
        <taxon>Thalictrum</taxon>
    </lineage>
</organism>
<keyword evidence="2" id="KW-1185">Reference proteome</keyword>